<organism evidence="2 3">
    <name type="scientific">Amylocarpus encephaloides</name>
    <dbReference type="NCBI Taxonomy" id="45428"/>
    <lineage>
        <taxon>Eukaryota</taxon>
        <taxon>Fungi</taxon>
        <taxon>Dikarya</taxon>
        <taxon>Ascomycota</taxon>
        <taxon>Pezizomycotina</taxon>
        <taxon>Leotiomycetes</taxon>
        <taxon>Helotiales</taxon>
        <taxon>Helotiales incertae sedis</taxon>
        <taxon>Amylocarpus</taxon>
    </lineage>
</organism>
<protein>
    <submittedName>
        <fullName evidence="2">Uncharacterized protein</fullName>
    </submittedName>
</protein>
<proteinExistence type="predicted"/>
<dbReference type="EMBL" id="MU251575">
    <property type="protein sequence ID" value="KAG9231906.1"/>
    <property type="molecule type" value="Genomic_DNA"/>
</dbReference>
<gene>
    <name evidence="2" type="ORF">BJ875DRAFT_381899</name>
</gene>
<dbReference type="AlphaFoldDB" id="A0A9P7YE05"/>
<dbReference type="Proteomes" id="UP000824998">
    <property type="component" value="Unassembled WGS sequence"/>
</dbReference>
<comment type="caution">
    <text evidence="2">The sequence shown here is derived from an EMBL/GenBank/DDBJ whole genome shotgun (WGS) entry which is preliminary data.</text>
</comment>
<dbReference type="OrthoDB" id="5316527at2759"/>
<sequence length="360" mass="40614">MASSTILILGVLRSLVFWCSTIYICKSMFDWLVLDPLGREGEQVLAAEPEEDLGEDKPIFIPFPGTTKELKPKPYRGADPEWQEFVKFSKDRPLQKRVRDDLAQYIRQVAEKTPTVALRVGKGLKIRRCWLDVDFPPHPPPEFERSGIEISDDAISWVTMPVDSLTVFRTRRALWPSPLMVSFWSFGKALAAEEIRRVVGMLGYQPQRTQSASIDQLLSRQRQITKPISKDGPAEPAGGTPTSALKLPSPVPVNSTGKAPEDADDFSEKARRMEEALAQRFVRPLVAFKTKLGQTWRRVPNYPPRGSILISGMVEMESPKAYLVFDVKAAWDPKTKSYDTTSMHLGLRRFQWKAQGPLAS</sequence>
<evidence type="ECO:0000313" key="3">
    <source>
        <dbReference type="Proteomes" id="UP000824998"/>
    </source>
</evidence>
<evidence type="ECO:0000256" key="1">
    <source>
        <dbReference type="SAM" id="MobiDB-lite"/>
    </source>
</evidence>
<reference evidence="2" key="1">
    <citation type="journal article" date="2021" name="IMA Fungus">
        <title>Genomic characterization of three marine fungi, including Emericellopsis atlantica sp. nov. with signatures of a generalist lifestyle and marine biomass degradation.</title>
        <authorList>
            <person name="Hagestad O.C."/>
            <person name="Hou L."/>
            <person name="Andersen J.H."/>
            <person name="Hansen E.H."/>
            <person name="Altermark B."/>
            <person name="Li C."/>
            <person name="Kuhnert E."/>
            <person name="Cox R.J."/>
            <person name="Crous P.W."/>
            <person name="Spatafora J.W."/>
            <person name="Lail K."/>
            <person name="Amirebrahimi M."/>
            <person name="Lipzen A."/>
            <person name="Pangilinan J."/>
            <person name="Andreopoulos W."/>
            <person name="Hayes R.D."/>
            <person name="Ng V."/>
            <person name="Grigoriev I.V."/>
            <person name="Jackson S.A."/>
            <person name="Sutton T.D.S."/>
            <person name="Dobson A.D.W."/>
            <person name="Rama T."/>
        </authorList>
    </citation>
    <scope>NUCLEOTIDE SEQUENCE</scope>
    <source>
        <strain evidence="2">TRa018bII</strain>
    </source>
</reference>
<accession>A0A9P7YE05</accession>
<name>A0A9P7YE05_9HELO</name>
<keyword evidence="3" id="KW-1185">Reference proteome</keyword>
<feature type="region of interest" description="Disordered" evidence="1">
    <location>
        <begin position="226"/>
        <end position="266"/>
    </location>
</feature>
<evidence type="ECO:0000313" key="2">
    <source>
        <dbReference type="EMBL" id="KAG9231906.1"/>
    </source>
</evidence>